<sequence length="426" mass="46445">MSNSTISAGEAAAGMDVNTILWKQMGANVDDTTWYAIVGTVLQSLIVSSILSNTTSYFGYFTQTDSIWLLEAVGLGAILSVGALGLTSAQAYHLVYENEHNIATHFRFLMFGDMSHLLIGAIFNAAGASYYAYRAWRMSGNKWWILPPFAIGILAQFVVAIVAVGHGFKMPKLTIEAVRDLPGFMEGTITWFRAWGAITCAVDGTLCLFMTFMLFKSKQGIFHNQEKLFKRLISLVYETMMPPVLCLLILESCSGIPGSPLTDFRRIFTSILPVLYYHSVLSTLVGRKTIQKILNRKLGAEGLEQLSGSGSGSGSGGHHISKSGGRVHVSRPRGGEKDVELGNVRSPYTPRSQSGGPIVHVETEQTTTTTGPDGYEIHLPTLGMNRNRLSSDQIGVNSPDSVSWEGPNNQKWESTDRLYDGTGRAA</sequence>
<feature type="transmembrane region" description="Helical" evidence="2">
    <location>
        <begin position="114"/>
        <end position="133"/>
    </location>
</feature>
<proteinExistence type="predicted"/>
<reference evidence="3" key="1">
    <citation type="submission" date="2013-07" db="EMBL/GenBank/DDBJ databases">
        <title>The Genome Sequence of Cryptococcus bestiolae CBS10118.</title>
        <authorList>
            <consortium name="The Broad Institute Genome Sequencing Platform"/>
            <person name="Cuomo C."/>
            <person name="Litvintseva A."/>
            <person name="Chen Y."/>
            <person name="Heitman J."/>
            <person name="Sun S."/>
            <person name="Springer D."/>
            <person name="Dromer F."/>
            <person name="Young S.K."/>
            <person name="Zeng Q."/>
            <person name="Gargeya S."/>
            <person name="Fitzgerald M."/>
            <person name="Abouelleil A."/>
            <person name="Alvarado L."/>
            <person name="Berlin A.M."/>
            <person name="Chapman S.B."/>
            <person name="Dewar J."/>
            <person name="Goldberg J."/>
            <person name="Griggs A."/>
            <person name="Gujja S."/>
            <person name="Hansen M."/>
            <person name="Howarth C."/>
            <person name="Imamovic A."/>
            <person name="Larimer J."/>
            <person name="McCowan C."/>
            <person name="Murphy C."/>
            <person name="Pearson M."/>
            <person name="Priest M."/>
            <person name="Roberts A."/>
            <person name="Saif S."/>
            <person name="Shea T."/>
            <person name="Sykes S."/>
            <person name="Wortman J."/>
            <person name="Nusbaum C."/>
            <person name="Birren B."/>
        </authorList>
    </citation>
    <scope>NUCLEOTIDE SEQUENCE [LARGE SCALE GENOMIC DNA]</scope>
    <source>
        <strain evidence="3">CBS 10118</strain>
    </source>
</reference>
<evidence type="ECO:0000256" key="1">
    <source>
        <dbReference type="SAM" id="MobiDB-lite"/>
    </source>
</evidence>
<reference evidence="4" key="2">
    <citation type="submission" date="2013-07" db="EMBL/GenBank/DDBJ databases">
        <authorList>
            <consortium name="The Broad Institute Genome Sequencing Platform"/>
            <person name="Cuomo C."/>
            <person name="Litvintseva A."/>
            <person name="Chen Y."/>
            <person name="Heitman J."/>
            <person name="Sun S."/>
            <person name="Springer D."/>
            <person name="Dromer F."/>
            <person name="Young S.K."/>
            <person name="Zeng Q."/>
            <person name="Gargeya S."/>
            <person name="Fitzgerald M."/>
            <person name="Abouelleil A."/>
            <person name="Alvarado L."/>
            <person name="Berlin A.M."/>
            <person name="Chapman S.B."/>
            <person name="Dewar J."/>
            <person name="Goldberg J."/>
            <person name="Griggs A."/>
            <person name="Gujja S."/>
            <person name="Hansen M."/>
            <person name="Howarth C."/>
            <person name="Imamovic A."/>
            <person name="Larimer J."/>
            <person name="McCowan C."/>
            <person name="Murphy C."/>
            <person name="Pearson M."/>
            <person name="Priest M."/>
            <person name="Roberts A."/>
            <person name="Saif S."/>
            <person name="Shea T."/>
            <person name="Sykes S."/>
            <person name="Wortman J."/>
            <person name="Nusbaum C."/>
            <person name="Birren B."/>
        </authorList>
    </citation>
    <scope>NUCLEOTIDE SEQUENCE</scope>
    <source>
        <strain evidence="4">CBS 10118</strain>
    </source>
</reference>
<evidence type="ECO:0000256" key="2">
    <source>
        <dbReference type="SAM" id="Phobius"/>
    </source>
</evidence>
<evidence type="ECO:0008006" key="6">
    <source>
        <dbReference type="Google" id="ProtNLM"/>
    </source>
</evidence>
<dbReference type="GeneID" id="30210065"/>
<keyword evidence="5" id="KW-1185">Reference proteome</keyword>
<feature type="region of interest" description="Disordered" evidence="1">
    <location>
        <begin position="388"/>
        <end position="426"/>
    </location>
</feature>
<dbReference type="EMBL" id="CP144545">
    <property type="protein sequence ID" value="WVW85033.1"/>
    <property type="molecule type" value="Genomic_DNA"/>
</dbReference>
<feature type="compositionally biased region" description="Polar residues" evidence="1">
    <location>
        <begin position="388"/>
        <end position="412"/>
    </location>
</feature>
<dbReference type="OrthoDB" id="2561149at2759"/>
<feature type="transmembrane region" description="Helical" evidence="2">
    <location>
        <begin position="235"/>
        <end position="258"/>
    </location>
</feature>
<accession>A0A1B9FZK9</accession>
<dbReference type="VEuPathDB" id="FungiDB:I302_05666"/>
<dbReference type="PANTHER" id="PTHR40465:SF1">
    <property type="entry name" value="DUF6534 DOMAIN-CONTAINING PROTEIN"/>
    <property type="match status" value="1"/>
</dbReference>
<reference evidence="4" key="4">
    <citation type="submission" date="2024-02" db="EMBL/GenBank/DDBJ databases">
        <title>Comparative genomics of Cryptococcus and Kwoniella reveals pathogenesis evolution and contrasting modes of karyotype evolution via chromosome fusion or intercentromeric recombination.</title>
        <authorList>
            <person name="Coelho M.A."/>
            <person name="David-Palma M."/>
            <person name="Shea T."/>
            <person name="Bowers K."/>
            <person name="McGinley-Smith S."/>
            <person name="Mohammad A.W."/>
            <person name="Gnirke A."/>
            <person name="Yurkov A.M."/>
            <person name="Nowrousian M."/>
            <person name="Sun S."/>
            <person name="Cuomo C.A."/>
            <person name="Heitman J."/>
        </authorList>
    </citation>
    <scope>NUCLEOTIDE SEQUENCE</scope>
    <source>
        <strain evidence="4">CBS 10118</strain>
    </source>
</reference>
<feature type="transmembrane region" description="Helical" evidence="2">
    <location>
        <begin position="145"/>
        <end position="168"/>
    </location>
</feature>
<feature type="region of interest" description="Disordered" evidence="1">
    <location>
        <begin position="305"/>
        <end position="359"/>
    </location>
</feature>
<feature type="transmembrane region" description="Helical" evidence="2">
    <location>
        <begin position="188"/>
        <end position="215"/>
    </location>
</feature>
<keyword evidence="2" id="KW-1133">Transmembrane helix</keyword>
<reference evidence="3" key="3">
    <citation type="submission" date="2014-01" db="EMBL/GenBank/DDBJ databases">
        <title>Evolution of pathogenesis and genome organization in the Tremellales.</title>
        <authorList>
            <person name="Cuomo C."/>
            <person name="Litvintseva A."/>
            <person name="Heitman J."/>
            <person name="Chen Y."/>
            <person name="Sun S."/>
            <person name="Springer D."/>
            <person name="Dromer F."/>
            <person name="Young S."/>
            <person name="Zeng Q."/>
            <person name="Chapman S."/>
            <person name="Gujja S."/>
            <person name="Saif S."/>
            <person name="Birren B."/>
        </authorList>
    </citation>
    <scope>NUCLEOTIDE SEQUENCE</scope>
    <source>
        <strain evidence="3">CBS 10118</strain>
    </source>
</reference>
<dbReference type="EMBL" id="KI894022">
    <property type="protein sequence ID" value="OCF24207.1"/>
    <property type="molecule type" value="Genomic_DNA"/>
</dbReference>
<feature type="transmembrane region" description="Helical" evidence="2">
    <location>
        <begin position="264"/>
        <end position="286"/>
    </location>
</feature>
<evidence type="ECO:0000313" key="4">
    <source>
        <dbReference type="EMBL" id="WVW85033.1"/>
    </source>
</evidence>
<dbReference type="KEGG" id="kbi:30210065"/>
<feature type="transmembrane region" description="Helical" evidence="2">
    <location>
        <begin position="34"/>
        <end position="60"/>
    </location>
</feature>
<organism evidence="3">
    <name type="scientific">Kwoniella bestiolae CBS 10118</name>
    <dbReference type="NCBI Taxonomy" id="1296100"/>
    <lineage>
        <taxon>Eukaryota</taxon>
        <taxon>Fungi</taxon>
        <taxon>Dikarya</taxon>
        <taxon>Basidiomycota</taxon>
        <taxon>Agaricomycotina</taxon>
        <taxon>Tremellomycetes</taxon>
        <taxon>Tremellales</taxon>
        <taxon>Cryptococcaceae</taxon>
        <taxon>Kwoniella</taxon>
    </lineage>
</organism>
<feature type="transmembrane region" description="Helical" evidence="2">
    <location>
        <begin position="72"/>
        <end position="94"/>
    </location>
</feature>
<evidence type="ECO:0000313" key="3">
    <source>
        <dbReference type="EMBL" id="OCF24207.1"/>
    </source>
</evidence>
<keyword evidence="2" id="KW-0472">Membrane</keyword>
<name>A0A1B9FZK9_9TREE</name>
<keyword evidence="2" id="KW-0812">Transmembrane</keyword>
<evidence type="ECO:0000313" key="5">
    <source>
        <dbReference type="Proteomes" id="UP000092730"/>
    </source>
</evidence>
<dbReference type="AlphaFoldDB" id="A0A1B9FZK9"/>
<dbReference type="Proteomes" id="UP000092730">
    <property type="component" value="Chromosome 5"/>
</dbReference>
<gene>
    <name evidence="3" type="ORF">I302_05666</name>
    <name evidence="4" type="ORF">I302_107069</name>
</gene>
<dbReference type="STRING" id="1296100.A0A1B9FZK9"/>
<dbReference type="PANTHER" id="PTHR40465">
    <property type="entry name" value="CHROMOSOME 1, WHOLE GENOME SHOTGUN SEQUENCE"/>
    <property type="match status" value="1"/>
</dbReference>
<protein>
    <recommendedName>
        <fullName evidence="6">Transmembrane protein</fullName>
    </recommendedName>
</protein>
<dbReference type="RefSeq" id="XP_019045277.1">
    <property type="nucleotide sequence ID" value="XM_019192280.1"/>
</dbReference>